<feature type="region of interest" description="Disordered" evidence="1">
    <location>
        <begin position="240"/>
        <end position="276"/>
    </location>
</feature>
<organism evidence="3">
    <name type="scientific">Ditylum brightwellii</name>
    <dbReference type="NCBI Taxonomy" id="49249"/>
    <lineage>
        <taxon>Eukaryota</taxon>
        <taxon>Sar</taxon>
        <taxon>Stramenopiles</taxon>
        <taxon>Ochrophyta</taxon>
        <taxon>Bacillariophyta</taxon>
        <taxon>Mediophyceae</taxon>
        <taxon>Lithodesmiophycidae</taxon>
        <taxon>Lithodesmiales</taxon>
        <taxon>Lithodesmiaceae</taxon>
        <taxon>Ditylum</taxon>
    </lineage>
</organism>
<feature type="domain" description="JmjC" evidence="2">
    <location>
        <begin position="295"/>
        <end position="529"/>
    </location>
</feature>
<dbReference type="PANTHER" id="PTHR12461:SF99">
    <property type="entry name" value="BIFUNCTIONAL PEPTIDASE AND (3S)-LYSYL HYDROXYLASE JMJD7"/>
    <property type="match status" value="1"/>
</dbReference>
<dbReference type="Pfam" id="PF13621">
    <property type="entry name" value="Cupin_8"/>
    <property type="match status" value="1"/>
</dbReference>
<protein>
    <recommendedName>
        <fullName evidence="2">JmjC domain-containing protein</fullName>
    </recommendedName>
</protein>
<evidence type="ECO:0000313" key="3">
    <source>
        <dbReference type="EMBL" id="CAD9348443.1"/>
    </source>
</evidence>
<dbReference type="SUPFAM" id="SSF51197">
    <property type="entry name" value="Clavaminate synthase-like"/>
    <property type="match status" value="1"/>
</dbReference>
<feature type="region of interest" description="Disordered" evidence="1">
    <location>
        <begin position="200"/>
        <end position="227"/>
    </location>
</feature>
<feature type="compositionally biased region" description="Basic and acidic residues" evidence="1">
    <location>
        <begin position="264"/>
        <end position="276"/>
    </location>
</feature>
<dbReference type="SMART" id="SM00558">
    <property type="entry name" value="JmjC"/>
    <property type="match status" value="1"/>
</dbReference>
<dbReference type="PROSITE" id="PS51184">
    <property type="entry name" value="JMJC"/>
    <property type="match status" value="1"/>
</dbReference>
<dbReference type="EMBL" id="HBGN01031645">
    <property type="protein sequence ID" value="CAD9348443.1"/>
    <property type="molecule type" value="Transcribed_RNA"/>
</dbReference>
<dbReference type="Gene3D" id="2.60.120.10">
    <property type="entry name" value="Jelly Rolls"/>
    <property type="match status" value="3"/>
</dbReference>
<sequence>MNESTENNQTKNNKNDESSSKACLYASSETIQNLHEDIECLWTPTKIPVLKKPPSKFIFLRDYVSKNIPCIIQNAITTKNYNSFVPNDYSDEEDGDDLKEGDRKPTILTLDDIVDVLTCSATTCGEEKLPIMTVDVTPDGRGDCIRTVIAPNEDEKDTQKEDKADQEQQRNYFKTKRMFVKPCEEKMDIITFRDKLRLGRQKWKEQRQKQKQTTKKTQLPKNEEGLSIYPLLINHNGKSKEMKNKQNQCHDEKHNGNNGTTKENSPEQSKKGQGCDDEHPYPVLYYSRQNDCLRTELKHLFDLNLFPSTFDFAQECFGYGSPPDAINLWIGDERAVSSMHKDHYENLFYVLSGEKVFTLCPPADAPFLYEGEFDSGAFSRCHRYDECEDNEVENKEEGWGIAPDVDDDDEEEDNTKVESGKSEATKIDRSFVKARWILPDVDNILISSHHDCKQDAVRCDDIMKVNYYRKNYPLLRHTHPIRISVKEGEMLYLPSLWFHRVTQTKETVGINYWYDMRFDSSHWCYFNFMQQLQSCPVGGESISGGHDDDGIVH</sequence>
<proteinExistence type="predicted"/>
<evidence type="ECO:0000256" key="1">
    <source>
        <dbReference type="SAM" id="MobiDB-lite"/>
    </source>
</evidence>
<feature type="compositionally biased region" description="Basic and acidic residues" evidence="1">
    <location>
        <begin position="240"/>
        <end position="255"/>
    </location>
</feature>
<reference evidence="3" key="1">
    <citation type="submission" date="2021-01" db="EMBL/GenBank/DDBJ databases">
        <authorList>
            <person name="Corre E."/>
            <person name="Pelletier E."/>
            <person name="Niang G."/>
            <person name="Scheremetjew M."/>
            <person name="Finn R."/>
            <person name="Kale V."/>
            <person name="Holt S."/>
            <person name="Cochrane G."/>
            <person name="Meng A."/>
            <person name="Brown T."/>
            <person name="Cohen L."/>
        </authorList>
    </citation>
    <scope>NUCLEOTIDE SEQUENCE</scope>
    <source>
        <strain evidence="3">Pop2</strain>
    </source>
</reference>
<dbReference type="PANTHER" id="PTHR12461">
    <property type="entry name" value="HYPOXIA-INDUCIBLE FACTOR 1 ALPHA INHIBITOR-RELATED"/>
    <property type="match status" value="1"/>
</dbReference>
<dbReference type="AlphaFoldDB" id="A0A7S2ENW1"/>
<gene>
    <name evidence="3" type="ORF">DBRI1063_LOCUS20419</name>
</gene>
<dbReference type="InterPro" id="IPR014710">
    <property type="entry name" value="RmlC-like_jellyroll"/>
</dbReference>
<dbReference type="InterPro" id="IPR041667">
    <property type="entry name" value="Cupin_8"/>
</dbReference>
<evidence type="ECO:0000259" key="2">
    <source>
        <dbReference type="PROSITE" id="PS51184"/>
    </source>
</evidence>
<accession>A0A7S2ENW1</accession>
<dbReference type="InterPro" id="IPR003347">
    <property type="entry name" value="JmjC_dom"/>
</dbReference>
<name>A0A7S2ENW1_9STRA</name>
<feature type="region of interest" description="Disordered" evidence="1">
    <location>
        <begin position="392"/>
        <end position="422"/>
    </location>
</feature>
<feature type="compositionally biased region" description="Acidic residues" evidence="1">
    <location>
        <begin position="404"/>
        <end position="413"/>
    </location>
</feature>